<keyword evidence="4 5" id="KW-0460">Magnesium</keyword>
<dbReference type="EMBL" id="CP026520">
    <property type="protein sequence ID" value="QAV17648.1"/>
    <property type="molecule type" value="Genomic_DNA"/>
</dbReference>
<dbReference type="GO" id="GO:0007165">
    <property type="term" value="P:signal transduction"/>
    <property type="evidence" value="ECO:0007669"/>
    <property type="project" value="TreeGrafter"/>
</dbReference>
<proteinExistence type="predicted"/>
<organism evidence="7 8">
    <name type="scientific">Paenibacillus chitinolyticus</name>
    <dbReference type="NCBI Taxonomy" id="79263"/>
    <lineage>
        <taxon>Bacteria</taxon>
        <taxon>Bacillati</taxon>
        <taxon>Bacillota</taxon>
        <taxon>Bacilli</taxon>
        <taxon>Bacillales</taxon>
        <taxon>Paenibacillaceae</taxon>
        <taxon>Paenibacillus</taxon>
    </lineage>
</organism>
<feature type="binding site" evidence="5">
    <location>
        <position position="70"/>
    </location>
    <ligand>
        <name>Mg(2+)</name>
        <dbReference type="ChEBI" id="CHEBI:18420"/>
        <label>1</label>
        <note>catalytic</note>
    </ligand>
</feature>
<dbReference type="Proteomes" id="UP000288943">
    <property type="component" value="Chromosome"/>
</dbReference>
<evidence type="ECO:0000256" key="3">
    <source>
        <dbReference type="ARBA" id="ARBA00022801"/>
    </source>
</evidence>
<dbReference type="Gene3D" id="3.30.540.10">
    <property type="entry name" value="Fructose-1,6-Bisphosphatase, subunit A, domain 1"/>
    <property type="match status" value="1"/>
</dbReference>
<evidence type="ECO:0000256" key="1">
    <source>
        <dbReference type="ARBA" id="ARBA00001946"/>
    </source>
</evidence>
<feature type="binding site" evidence="5">
    <location>
        <position position="88"/>
    </location>
    <ligand>
        <name>Mg(2+)</name>
        <dbReference type="ChEBI" id="CHEBI:18420"/>
        <label>1</label>
        <note>catalytic</note>
    </ligand>
</feature>
<dbReference type="FunFam" id="3.30.540.10:FF:000003">
    <property type="entry name" value="Inositol-1-monophosphatase"/>
    <property type="match status" value="1"/>
</dbReference>
<reference evidence="7 8" key="1">
    <citation type="submission" date="2018-01" db="EMBL/GenBank/DDBJ databases">
        <title>The whole genome sequencing and assembly of Paenibacillus chitinolyticus KCCM 41400 strain.</title>
        <authorList>
            <person name="Kim J.-Y."/>
            <person name="Park M.-K."/>
            <person name="Lee Y.-J."/>
            <person name="Yi H."/>
            <person name="Bahn Y.-S."/>
            <person name="Kim J.F."/>
            <person name="Lee D.-W."/>
        </authorList>
    </citation>
    <scope>NUCLEOTIDE SEQUENCE [LARGE SCALE GENOMIC DNA]</scope>
    <source>
        <strain evidence="7 8">KCCM 41400</strain>
    </source>
</reference>
<feature type="binding site" evidence="5">
    <location>
        <position position="213"/>
    </location>
    <ligand>
        <name>Mg(2+)</name>
        <dbReference type="ChEBI" id="CHEBI:18420"/>
        <label>1</label>
        <note>catalytic</note>
    </ligand>
</feature>
<evidence type="ECO:0000256" key="2">
    <source>
        <dbReference type="ARBA" id="ARBA00022723"/>
    </source>
</evidence>
<gene>
    <name evidence="6" type="ORF">M5X16_25445</name>
    <name evidence="7" type="ORF">PC41400_08220</name>
</gene>
<dbReference type="GO" id="GO:0046872">
    <property type="term" value="F:metal ion binding"/>
    <property type="evidence" value="ECO:0007669"/>
    <property type="project" value="UniProtKB-KW"/>
</dbReference>
<dbReference type="Gene3D" id="3.40.190.80">
    <property type="match status" value="1"/>
</dbReference>
<dbReference type="KEGG" id="pchi:PC41400_08220"/>
<dbReference type="GeneID" id="95374795"/>
<comment type="cofactor">
    <cofactor evidence="1 5">
        <name>Mg(2+)</name>
        <dbReference type="ChEBI" id="CHEBI:18420"/>
    </cofactor>
</comment>
<dbReference type="Proteomes" id="UP001527202">
    <property type="component" value="Unassembled WGS sequence"/>
</dbReference>
<dbReference type="GO" id="GO:0008934">
    <property type="term" value="F:inositol monophosphate 1-phosphatase activity"/>
    <property type="evidence" value="ECO:0007669"/>
    <property type="project" value="TreeGrafter"/>
</dbReference>
<dbReference type="SUPFAM" id="SSF56655">
    <property type="entry name" value="Carbohydrate phosphatase"/>
    <property type="match status" value="1"/>
</dbReference>
<feature type="binding site" evidence="5">
    <location>
        <position position="86"/>
    </location>
    <ligand>
        <name>Mg(2+)</name>
        <dbReference type="ChEBI" id="CHEBI:18420"/>
        <label>1</label>
        <note>catalytic</note>
    </ligand>
</feature>
<dbReference type="InterPro" id="IPR000760">
    <property type="entry name" value="Inositol_monophosphatase-like"/>
</dbReference>
<feature type="binding site" evidence="5">
    <location>
        <position position="89"/>
    </location>
    <ligand>
        <name>Mg(2+)</name>
        <dbReference type="ChEBI" id="CHEBI:18420"/>
        <label>1</label>
        <note>catalytic</note>
    </ligand>
</feature>
<dbReference type="EMBL" id="JAMDMJ010000039">
    <property type="protein sequence ID" value="MCY9599108.1"/>
    <property type="molecule type" value="Genomic_DNA"/>
</dbReference>
<accession>A0A410WTE3</accession>
<evidence type="ECO:0000256" key="4">
    <source>
        <dbReference type="ARBA" id="ARBA00022842"/>
    </source>
</evidence>
<dbReference type="RefSeq" id="WP_042229068.1">
    <property type="nucleotide sequence ID" value="NZ_BQWH01000001.1"/>
</dbReference>
<dbReference type="AlphaFoldDB" id="A0A410WTE3"/>
<name>A0A410WTE3_9BACL</name>
<dbReference type="OrthoDB" id="9772456at2"/>
<dbReference type="PRINTS" id="PR00377">
    <property type="entry name" value="IMPHPHTASES"/>
</dbReference>
<dbReference type="PANTHER" id="PTHR20854">
    <property type="entry name" value="INOSITOL MONOPHOSPHATASE"/>
    <property type="match status" value="1"/>
</dbReference>
<dbReference type="Pfam" id="PF00459">
    <property type="entry name" value="Inositol_P"/>
    <property type="match status" value="1"/>
</dbReference>
<evidence type="ECO:0000313" key="6">
    <source>
        <dbReference type="EMBL" id="MCY9599108.1"/>
    </source>
</evidence>
<keyword evidence="3" id="KW-0378">Hydrolase</keyword>
<reference evidence="6 9" key="2">
    <citation type="submission" date="2022-05" db="EMBL/GenBank/DDBJ databases">
        <title>Genome Sequencing of Bee-Associated Microbes.</title>
        <authorList>
            <person name="Dunlap C."/>
        </authorList>
    </citation>
    <scope>NUCLEOTIDE SEQUENCE [LARGE SCALE GENOMIC DNA]</scope>
    <source>
        <strain evidence="6 9">NRRL B-23120</strain>
    </source>
</reference>
<sequence length="265" mass="29608">MEDILRAAKKVAIQAALQAGQEAKNRFENINSILEKDDFGDVVTEVDHLAEEIILTHIAKSFPDHCVDSEEIGHNGRQSDWMWIVDPLDGTNNYAIGLPLFATSITLMHQGNPVLAVIYEPMVDRLFVSAADKGAFCNNIRVQTKPCPSIQRGTIGWIQGHKVQNEARAVKLRHHLDVRFKRMMRVWAPTLQWCMLAKGDLDGIVLYNSEGTDLYSGILMVQEAGGLVMDYEGKPFRGMSPEPYLIACHPAHKEHFLKTVAEGMG</sequence>
<evidence type="ECO:0000313" key="8">
    <source>
        <dbReference type="Proteomes" id="UP000288943"/>
    </source>
</evidence>
<dbReference type="GO" id="GO:0006020">
    <property type="term" value="P:inositol metabolic process"/>
    <property type="evidence" value="ECO:0007669"/>
    <property type="project" value="TreeGrafter"/>
</dbReference>
<evidence type="ECO:0000313" key="7">
    <source>
        <dbReference type="EMBL" id="QAV17648.1"/>
    </source>
</evidence>
<evidence type="ECO:0000256" key="5">
    <source>
        <dbReference type="PIRSR" id="PIRSR600760-2"/>
    </source>
</evidence>
<keyword evidence="9" id="KW-1185">Reference proteome</keyword>
<keyword evidence="2 5" id="KW-0479">Metal-binding</keyword>
<protein>
    <submittedName>
        <fullName evidence="7">Inositol monophosphatase</fullName>
    </submittedName>
</protein>
<evidence type="ECO:0000313" key="9">
    <source>
        <dbReference type="Proteomes" id="UP001527202"/>
    </source>
</evidence>
<dbReference type="PANTHER" id="PTHR20854:SF4">
    <property type="entry name" value="INOSITOL-1-MONOPHOSPHATASE-RELATED"/>
    <property type="match status" value="1"/>
</dbReference>